<gene>
    <name evidence="1" type="ORF">LOX96_16315</name>
</gene>
<proteinExistence type="predicted"/>
<dbReference type="InterPro" id="IPR014988">
    <property type="entry name" value="Uncharacterised_YqcI/YcgG"/>
</dbReference>
<evidence type="ECO:0000313" key="2">
    <source>
        <dbReference type="Proteomes" id="UP001139721"/>
    </source>
</evidence>
<evidence type="ECO:0000313" key="1">
    <source>
        <dbReference type="EMBL" id="MCL9685666.1"/>
    </source>
</evidence>
<dbReference type="EMBL" id="JAJKBJ010000033">
    <property type="protein sequence ID" value="MCL9685666.1"/>
    <property type="molecule type" value="Genomic_DNA"/>
</dbReference>
<organism evidence="1 2">
    <name type="scientific">Legionella maioricensis</name>
    <dbReference type="NCBI Taxonomy" id="2896528"/>
    <lineage>
        <taxon>Bacteria</taxon>
        <taxon>Pseudomonadati</taxon>
        <taxon>Pseudomonadota</taxon>
        <taxon>Gammaproteobacteria</taxon>
        <taxon>Legionellales</taxon>
        <taxon>Legionellaceae</taxon>
        <taxon>Legionella</taxon>
    </lineage>
</organism>
<comment type="caution">
    <text evidence="1">The sequence shown here is derived from an EMBL/GenBank/DDBJ whole genome shotgun (WGS) entry which is preliminary data.</text>
</comment>
<name>A0A9X2D3C2_9GAMM</name>
<dbReference type="PANTHER" id="PTHR40045">
    <property type="entry name" value="YCGG FAMILY PROTEIN"/>
    <property type="match status" value="1"/>
</dbReference>
<dbReference type="Pfam" id="PF08892">
    <property type="entry name" value="YqcI_YcgG"/>
    <property type="match status" value="1"/>
</dbReference>
<dbReference type="RefSeq" id="WP_250424537.1">
    <property type="nucleotide sequence ID" value="NZ_JAJKBJ010000033.1"/>
</dbReference>
<reference evidence="1" key="1">
    <citation type="submission" date="2021-11" db="EMBL/GenBank/DDBJ databases">
        <title>Legionella maioricencis sp. nov., a new species isolated from hot water samples in Mallorca.</title>
        <authorList>
            <person name="Crespi S."/>
            <person name="Drasar V."/>
            <person name="Salva-Serra F."/>
            <person name="Jaen-Luchoro D."/>
            <person name="Pineiro-Iglesias B."/>
            <person name="Aliaga F."/>
            <person name="Fernandez-Juarez V."/>
            <person name="Coll G."/>
            <person name="Moore E.R.B."/>
            <person name="Bennasar-Figueras A."/>
        </authorList>
    </citation>
    <scope>NUCLEOTIDE SEQUENCE</scope>
    <source>
        <strain evidence="1">HCPI-6</strain>
    </source>
</reference>
<dbReference type="PANTHER" id="PTHR40045:SF1">
    <property type="entry name" value="YQCI_YCGG FAMILY PROTEIN"/>
    <property type="match status" value="1"/>
</dbReference>
<accession>A0A9X2D3C2</accession>
<dbReference type="AlphaFoldDB" id="A0A9X2D3C2"/>
<dbReference type="Proteomes" id="UP001139721">
    <property type="component" value="Unassembled WGS sequence"/>
</dbReference>
<sequence length="218" mass="25595">MYTIEKMFREKILAENFSCVGAKTSINRSKYQFCLLDKIASEQSTSELYQALKRFTCSRISIDNRFASFIACFTNPTNIQPEEFEYLLWSQLKMLYEIDEFPWDKSVSNDVNNRFFSFSIAGEAYFIIGLCPGHPRKCRDFYYPTLVFNSHHQFNYLKQINVFNKIQKTVRGRELRYSGSINPNLIHFDECSEALQYSGLRANLQWQCPFNFSDKGKG</sequence>
<dbReference type="NCBIfam" id="NF041366">
    <property type="entry name" value="GntA_guanitoxin"/>
    <property type="match status" value="1"/>
</dbReference>
<keyword evidence="2" id="KW-1185">Reference proteome</keyword>
<protein>
    <submittedName>
        <fullName evidence="1">YqcI/YcgG family protein</fullName>
    </submittedName>
</protein>